<comment type="caution">
    <text evidence="1">The sequence shown here is derived from an EMBL/GenBank/DDBJ whole genome shotgun (WGS) entry which is preliminary data.</text>
</comment>
<evidence type="ECO:0000313" key="2">
    <source>
        <dbReference type="Proteomes" id="UP001168098"/>
    </source>
</evidence>
<gene>
    <name evidence="1" type="ORF">PVL29_000231</name>
</gene>
<name>A0AA39E6G6_VITRO</name>
<protein>
    <submittedName>
        <fullName evidence="1">Uncharacterized protein</fullName>
    </submittedName>
</protein>
<dbReference type="AlphaFoldDB" id="A0AA39E6G6"/>
<sequence length="120" mass="13463">MKRWKMTRGPKVACQRWPCKLEACRSEVLSVINLPRRTVELCCPPLSNCIQEFSVATSNTTPFPSAMRARPLIDSTLSSGKNLLNTPYAKDGMQIGFPASRSRVTWCSRVVRSDLLFISV</sequence>
<organism evidence="1 2">
    <name type="scientific">Vitis rotundifolia</name>
    <name type="common">Muscadine grape</name>
    <dbReference type="NCBI Taxonomy" id="103349"/>
    <lineage>
        <taxon>Eukaryota</taxon>
        <taxon>Viridiplantae</taxon>
        <taxon>Streptophyta</taxon>
        <taxon>Embryophyta</taxon>
        <taxon>Tracheophyta</taxon>
        <taxon>Spermatophyta</taxon>
        <taxon>Magnoliopsida</taxon>
        <taxon>eudicotyledons</taxon>
        <taxon>Gunneridae</taxon>
        <taxon>Pentapetalae</taxon>
        <taxon>rosids</taxon>
        <taxon>Vitales</taxon>
        <taxon>Vitaceae</taxon>
        <taxon>Viteae</taxon>
        <taxon>Vitis</taxon>
    </lineage>
</organism>
<evidence type="ECO:0000313" key="1">
    <source>
        <dbReference type="EMBL" id="KAJ9708070.1"/>
    </source>
</evidence>
<keyword evidence="2" id="KW-1185">Reference proteome</keyword>
<accession>A0AA39E6G6</accession>
<proteinExistence type="predicted"/>
<dbReference type="EMBL" id="JARBHA010000001">
    <property type="protein sequence ID" value="KAJ9708070.1"/>
    <property type="molecule type" value="Genomic_DNA"/>
</dbReference>
<dbReference type="Proteomes" id="UP001168098">
    <property type="component" value="Unassembled WGS sequence"/>
</dbReference>
<reference evidence="1 2" key="1">
    <citation type="journal article" date="2023" name="BMC Biotechnol.">
        <title>Vitis rotundifolia cv Carlos genome sequencing.</title>
        <authorList>
            <person name="Huff M."/>
            <person name="Hulse-Kemp A."/>
            <person name="Scheffler B."/>
            <person name="Youngblood R."/>
            <person name="Simpson S."/>
            <person name="Babiker E."/>
            <person name="Staton M."/>
        </authorList>
    </citation>
    <scope>NUCLEOTIDE SEQUENCE [LARGE SCALE GENOMIC DNA]</scope>
    <source>
        <tissue evidence="1">Leaf</tissue>
    </source>
</reference>